<evidence type="ECO:0008006" key="4">
    <source>
        <dbReference type="Google" id="ProtNLM"/>
    </source>
</evidence>
<keyword evidence="3" id="KW-1185">Reference proteome</keyword>
<organism evidence="2 3">
    <name type="scientific">Skermanella aerolata</name>
    <dbReference type="NCBI Taxonomy" id="393310"/>
    <lineage>
        <taxon>Bacteria</taxon>
        <taxon>Pseudomonadati</taxon>
        <taxon>Pseudomonadota</taxon>
        <taxon>Alphaproteobacteria</taxon>
        <taxon>Rhodospirillales</taxon>
        <taxon>Azospirillaceae</taxon>
        <taxon>Skermanella</taxon>
    </lineage>
</organism>
<evidence type="ECO:0000313" key="3">
    <source>
        <dbReference type="Proteomes" id="UP000321523"/>
    </source>
</evidence>
<evidence type="ECO:0000256" key="1">
    <source>
        <dbReference type="SAM" id="MobiDB-lite"/>
    </source>
</evidence>
<accession>A0A512DXB2</accession>
<feature type="region of interest" description="Disordered" evidence="1">
    <location>
        <begin position="88"/>
        <end position="125"/>
    </location>
</feature>
<dbReference type="EMBL" id="BJYZ01000026">
    <property type="protein sequence ID" value="GEO41115.1"/>
    <property type="molecule type" value="Genomic_DNA"/>
</dbReference>
<dbReference type="RefSeq" id="WP_052832531.1">
    <property type="nucleotide sequence ID" value="NZ_BJYZ01000026.1"/>
</dbReference>
<feature type="compositionally biased region" description="Pro residues" evidence="1">
    <location>
        <begin position="115"/>
        <end position="125"/>
    </location>
</feature>
<proteinExistence type="predicted"/>
<comment type="caution">
    <text evidence="2">The sequence shown here is derived from an EMBL/GenBank/DDBJ whole genome shotgun (WGS) entry which is preliminary data.</text>
</comment>
<evidence type="ECO:0000313" key="2">
    <source>
        <dbReference type="EMBL" id="GEO41115.1"/>
    </source>
</evidence>
<gene>
    <name evidence="2" type="ORF">SAE02_52630</name>
</gene>
<dbReference type="Proteomes" id="UP000321523">
    <property type="component" value="Unassembled WGS sequence"/>
</dbReference>
<name>A0A512DXB2_9PROT</name>
<dbReference type="AlphaFoldDB" id="A0A512DXB2"/>
<reference evidence="2 3" key="1">
    <citation type="submission" date="2019-07" db="EMBL/GenBank/DDBJ databases">
        <title>Whole genome shotgun sequence of Skermanella aerolata NBRC 106429.</title>
        <authorList>
            <person name="Hosoyama A."/>
            <person name="Uohara A."/>
            <person name="Ohji S."/>
            <person name="Ichikawa N."/>
        </authorList>
    </citation>
    <scope>NUCLEOTIDE SEQUENCE [LARGE SCALE GENOMIC DNA]</scope>
    <source>
        <strain evidence="2 3">NBRC 106429</strain>
    </source>
</reference>
<protein>
    <recommendedName>
        <fullName evidence="4">DUF2892 domain-containing protein</fullName>
    </recommendedName>
</protein>
<sequence length="125" mass="13286">MNKVINDIYEQVAGGEENLSQVERWTSMLGGVVLAAAGLRRGGVQGAVMGVAGGLLAARGLSGHCAVKAMINERPGGYLDRAADYLNPERRSSDDRADRPWNRIDEASDQSFPASDPPSFTPGRA</sequence>
<feature type="compositionally biased region" description="Basic and acidic residues" evidence="1">
    <location>
        <begin position="88"/>
        <end position="106"/>
    </location>
</feature>